<keyword evidence="2" id="KW-1185">Reference proteome</keyword>
<gene>
    <name evidence="1" type="ORF">KYT88_04590</name>
</gene>
<dbReference type="InterPro" id="IPR011009">
    <property type="entry name" value="Kinase-like_dom_sf"/>
</dbReference>
<sequence length="301" mass="31563">MTDADAALRPLLERWRLDPDGPAVRTASSVLAPVRRDGARLMLKVPLVEEERRGGRLMAAWAGRGAAPVLESDADGTVLMARAGDPGILVREASADGPDADARDDRATRILARAAARLHLVPLDARTVAEAVPLAVWFRELVEPARPLPRSLDRGAGVARELLAGSGPGVVLHGDVHHGNVLRFGDGDIGSDSDSDSDSDDAWRAIDPKALVGDPGFDTANVLANPTPAIALRPGRLARRAGVVAEETGADLDAVLAWTEAWCALSAAWDADDAASLPRVEALGRLGAAARDARRGSGRLL</sequence>
<proteinExistence type="predicted"/>
<protein>
    <submittedName>
        <fullName evidence="1">Streptomycin phosphotransferase</fullName>
    </submittedName>
</protein>
<dbReference type="EMBL" id="CP083439">
    <property type="protein sequence ID" value="UKF25983.1"/>
    <property type="molecule type" value="Genomic_DNA"/>
</dbReference>
<organism evidence="1 2">
    <name type="scientific">Clavibacter seminis</name>
    <dbReference type="NCBI Taxonomy" id="2860285"/>
    <lineage>
        <taxon>Bacteria</taxon>
        <taxon>Bacillati</taxon>
        <taxon>Actinomycetota</taxon>
        <taxon>Actinomycetes</taxon>
        <taxon>Micrococcales</taxon>
        <taxon>Microbacteriaceae</taxon>
        <taxon>Clavibacter</taxon>
    </lineage>
</organism>
<dbReference type="InterPro" id="IPR006748">
    <property type="entry name" value="NH2Glyco/OHUrea_AB-resist_kin"/>
</dbReference>
<dbReference type="SUPFAM" id="SSF56112">
    <property type="entry name" value="Protein kinase-like (PK-like)"/>
    <property type="match status" value="1"/>
</dbReference>
<evidence type="ECO:0000313" key="2">
    <source>
        <dbReference type="Proteomes" id="UP001649473"/>
    </source>
</evidence>
<dbReference type="Pfam" id="PF04655">
    <property type="entry name" value="APH_6_hur"/>
    <property type="match status" value="1"/>
</dbReference>
<dbReference type="RefSeq" id="WP_237583785.1">
    <property type="nucleotide sequence ID" value="NZ_CP083439.1"/>
</dbReference>
<accession>A0ABY3TE98</accession>
<reference evidence="2" key="1">
    <citation type="submission" date="2024-08" db="EMBL/GenBank/DDBJ databases">
        <title>Description of the novel species Clavibacter lycopersicum isolated from tomato seeds.</title>
        <authorList>
            <person name="Arizala E.D."/>
            <person name="Dobhal S."/>
            <person name="Alvarez A."/>
            <person name="Arif M."/>
        </authorList>
    </citation>
    <scope>NUCLEOTIDE SEQUENCE [LARGE SCALE GENOMIC DNA]</scope>
    <source>
        <strain evidence="2">A6099</strain>
    </source>
</reference>
<name>A0ABY3TE98_9MICO</name>
<dbReference type="Proteomes" id="UP001649473">
    <property type="component" value="Chromosome"/>
</dbReference>
<evidence type="ECO:0000313" key="1">
    <source>
        <dbReference type="EMBL" id="UKF25983.1"/>
    </source>
</evidence>
<dbReference type="Gene3D" id="3.90.1200.10">
    <property type="match status" value="1"/>
</dbReference>